<name>A0A497F6T3_9CREN</name>
<dbReference type="Proteomes" id="UP000269499">
    <property type="component" value="Unassembled WGS sequence"/>
</dbReference>
<dbReference type="Pfam" id="PF00149">
    <property type="entry name" value="Metallophos"/>
    <property type="match status" value="1"/>
</dbReference>
<dbReference type="InterPro" id="IPR029052">
    <property type="entry name" value="Metallo-depent_PP-like"/>
</dbReference>
<dbReference type="AlphaFoldDB" id="A0A497F6T3"/>
<evidence type="ECO:0000259" key="4">
    <source>
        <dbReference type="PROSITE" id="PS00125"/>
    </source>
</evidence>
<evidence type="ECO:0000256" key="2">
    <source>
        <dbReference type="ARBA" id="ARBA00022723"/>
    </source>
</evidence>
<dbReference type="Gene3D" id="3.60.21.10">
    <property type="match status" value="1"/>
</dbReference>
<sequence length="312" mass="34811">MNEELGLKEALKYIFGIKSSEVIELVRCTVELLEDERRRGSIGKLTIKSGSVEIHDSSGDLLVIGDIHGDLETLLKILEKEDVFTKLQANEMYVVFLGDYIDRGNQSVEVMTLALKMKLSYPDRVILLRGNHEGPDDLIAHPHTFPYELNSKFGSEAALIYLLFRRLFNVMPHMALTASGIVMLHGGVPTEAENIEEIAKADQLHPEKPHLMEILWNDPDETGIQGAYPSPRGAGKIFGENCTVKFLKIVGGKIILRGHEATLEGYKVSHGGKIITLFSRIGPPYWNDQAAYILHPLNRRAEDAVKSIKTIT</sequence>
<dbReference type="GO" id="GO:0016787">
    <property type="term" value="F:hydrolase activity"/>
    <property type="evidence" value="ECO:0007669"/>
    <property type="project" value="InterPro"/>
</dbReference>
<evidence type="ECO:0000256" key="1">
    <source>
        <dbReference type="ARBA" id="ARBA00001936"/>
    </source>
</evidence>
<dbReference type="PANTHER" id="PTHR45668:SF9">
    <property type="entry name" value="SERINE_THREONINE-PROTEIN PHOSPHATASE 7"/>
    <property type="match status" value="1"/>
</dbReference>
<keyword evidence="3" id="KW-0464">Manganese</keyword>
<comment type="caution">
    <text evidence="5">The sequence shown here is derived from an EMBL/GenBank/DDBJ whole genome shotgun (WGS) entry which is preliminary data.</text>
</comment>
<dbReference type="InterPro" id="IPR051134">
    <property type="entry name" value="PPP_phosphatase"/>
</dbReference>
<gene>
    <name evidence="5" type="ORF">DRJ26_01225</name>
</gene>
<dbReference type="InterPro" id="IPR006186">
    <property type="entry name" value="Ser/Thr-sp_prot-phosphatase"/>
</dbReference>
<comment type="cofactor">
    <cofactor evidence="1">
        <name>Mn(2+)</name>
        <dbReference type="ChEBI" id="CHEBI:29035"/>
    </cofactor>
</comment>
<dbReference type="SUPFAM" id="SSF56300">
    <property type="entry name" value="Metallo-dependent phosphatases"/>
    <property type="match status" value="1"/>
</dbReference>
<proteinExistence type="predicted"/>
<dbReference type="GO" id="GO:0046872">
    <property type="term" value="F:metal ion binding"/>
    <property type="evidence" value="ECO:0007669"/>
    <property type="project" value="UniProtKB-KW"/>
</dbReference>
<feature type="domain" description="Serine/threonine specific protein phosphatases" evidence="4">
    <location>
        <begin position="128"/>
        <end position="133"/>
    </location>
</feature>
<protein>
    <submittedName>
        <fullName evidence="5">Serine/threonine protein phosphatase</fullName>
    </submittedName>
</protein>
<dbReference type="CDD" id="cd00144">
    <property type="entry name" value="MPP_PPP_family"/>
    <property type="match status" value="1"/>
</dbReference>
<accession>A0A497F6T3</accession>
<keyword evidence="2" id="KW-0479">Metal-binding</keyword>
<dbReference type="InterPro" id="IPR004843">
    <property type="entry name" value="Calcineurin-like_PHP"/>
</dbReference>
<organism evidence="5 6">
    <name type="scientific">Thermoproteota archaeon</name>
    <dbReference type="NCBI Taxonomy" id="2056631"/>
    <lineage>
        <taxon>Archaea</taxon>
        <taxon>Thermoproteota</taxon>
    </lineage>
</organism>
<dbReference type="EMBL" id="QMRA01000012">
    <property type="protein sequence ID" value="RLE55031.1"/>
    <property type="molecule type" value="Genomic_DNA"/>
</dbReference>
<dbReference type="SMART" id="SM00156">
    <property type="entry name" value="PP2Ac"/>
    <property type="match status" value="1"/>
</dbReference>
<evidence type="ECO:0000313" key="6">
    <source>
        <dbReference type="Proteomes" id="UP000269499"/>
    </source>
</evidence>
<dbReference type="PROSITE" id="PS00125">
    <property type="entry name" value="SER_THR_PHOSPHATASE"/>
    <property type="match status" value="1"/>
</dbReference>
<reference evidence="5 6" key="1">
    <citation type="submission" date="2018-06" db="EMBL/GenBank/DDBJ databases">
        <title>Extensive metabolic versatility and redundancy in microbially diverse, dynamic hydrothermal sediments.</title>
        <authorList>
            <person name="Dombrowski N."/>
            <person name="Teske A."/>
            <person name="Baker B.J."/>
        </authorList>
    </citation>
    <scope>NUCLEOTIDE SEQUENCE [LARGE SCALE GENOMIC DNA]</scope>
    <source>
        <strain evidence="5">B20_G2</strain>
    </source>
</reference>
<dbReference type="PRINTS" id="PR00114">
    <property type="entry name" value="STPHPHTASE"/>
</dbReference>
<dbReference type="PANTHER" id="PTHR45668">
    <property type="entry name" value="SERINE/THREONINE-PROTEIN PHOSPHATASE 5-RELATED"/>
    <property type="match status" value="1"/>
</dbReference>
<evidence type="ECO:0000256" key="3">
    <source>
        <dbReference type="ARBA" id="ARBA00023211"/>
    </source>
</evidence>
<evidence type="ECO:0000313" key="5">
    <source>
        <dbReference type="EMBL" id="RLE55031.1"/>
    </source>
</evidence>